<keyword evidence="3" id="KW-0472">Membrane</keyword>
<gene>
    <name evidence="7" type="ORF">THAOC_03038</name>
</gene>
<feature type="signal peptide" evidence="6">
    <location>
        <begin position="1"/>
        <end position="18"/>
    </location>
</feature>
<keyword evidence="4 5" id="KW-0604">Photosystem II</keyword>
<dbReference type="InterPro" id="IPR038676">
    <property type="entry name" value="Psb28_c1_sf"/>
</dbReference>
<comment type="similarity">
    <text evidence="5">Belongs to the Psb28 family.</text>
</comment>
<evidence type="ECO:0000256" key="6">
    <source>
        <dbReference type="SAM" id="SignalP"/>
    </source>
</evidence>
<dbReference type="Gene3D" id="2.40.30.220">
    <property type="entry name" value="Photosystem II Psb28"/>
    <property type="match status" value="1"/>
</dbReference>
<evidence type="ECO:0000256" key="1">
    <source>
        <dbReference type="ARBA" id="ARBA00004170"/>
    </source>
</evidence>
<dbReference type="PANTHER" id="PTHR34963">
    <property type="match status" value="1"/>
</dbReference>
<dbReference type="PANTHER" id="PTHR34963:SF2">
    <property type="entry name" value="PHOTOSYSTEM II REACTION CENTER PSB28 PROTEIN, CHLOROPLASTIC"/>
    <property type="match status" value="1"/>
</dbReference>
<dbReference type="AlphaFoldDB" id="K0T970"/>
<feature type="chain" id="PRO_5003840801" description="Photosystem II reaction center Psb28 protein" evidence="6">
    <location>
        <begin position="19"/>
        <end position="271"/>
    </location>
</feature>
<reference evidence="7 8" key="1">
    <citation type="journal article" date="2012" name="Genome Biol.">
        <title>Genome and low-iron response of an oceanic diatom adapted to chronic iron limitation.</title>
        <authorList>
            <person name="Lommer M."/>
            <person name="Specht M."/>
            <person name="Roy A.S."/>
            <person name="Kraemer L."/>
            <person name="Andreson R."/>
            <person name="Gutowska M.A."/>
            <person name="Wolf J."/>
            <person name="Bergner S.V."/>
            <person name="Schilhabel M.B."/>
            <person name="Klostermeier U.C."/>
            <person name="Beiko R.G."/>
            <person name="Rosenstiel P."/>
            <person name="Hippler M."/>
            <person name="Laroche J."/>
        </authorList>
    </citation>
    <scope>NUCLEOTIDE SEQUENCE [LARGE SCALE GENOMIC DNA]</scope>
    <source>
        <strain evidence="7 8">CCMP1005</strain>
    </source>
</reference>
<name>K0T970_THAOC</name>
<dbReference type="Proteomes" id="UP000266841">
    <property type="component" value="Unassembled WGS sequence"/>
</dbReference>
<evidence type="ECO:0000313" key="7">
    <source>
        <dbReference type="EMBL" id="EJK75243.1"/>
    </source>
</evidence>
<dbReference type="InterPro" id="IPR005610">
    <property type="entry name" value="PSII_Psb28_class-1"/>
</dbReference>
<keyword evidence="2 5" id="KW-0602">Photosynthesis</keyword>
<dbReference type="eggNOG" id="ENOG502RMFI">
    <property type="taxonomic scope" value="Eukaryota"/>
</dbReference>
<dbReference type="EMBL" id="AGNL01003046">
    <property type="protein sequence ID" value="EJK75243.1"/>
    <property type="molecule type" value="Genomic_DNA"/>
</dbReference>
<dbReference type="GO" id="GO:0015979">
    <property type="term" value="P:photosynthesis"/>
    <property type="evidence" value="ECO:0007669"/>
    <property type="project" value="UniProtKB-KW"/>
</dbReference>
<dbReference type="GO" id="GO:0009523">
    <property type="term" value="C:photosystem II"/>
    <property type="evidence" value="ECO:0007669"/>
    <property type="project" value="UniProtKB-KW"/>
</dbReference>
<protein>
    <recommendedName>
        <fullName evidence="5">Photosystem II reaction center Psb28 protein</fullName>
    </recommendedName>
</protein>
<evidence type="ECO:0000256" key="3">
    <source>
        <dbReference type="ARBA" id="ARBA00023136"/>
    </source>
</evidence>
<evidence type="ECO:0000256" key="2">
    <source>
        <dbReference type="ARBA" id="ARBA00022531"/>
    </source>
</evidence>
<organism evidence="7 8">
    <name type="scientific">Thalassiosira oceanica</name>
    <name type="common">Marine diatom</name>
    <dbReference type="NCBI Taxonomy" id="159749"/>
    <lineage>
        <taxon>Eukaryota</taxon>
        <taxon>Sar</taxon>
        <taxon>Stramenopiles</taxon>
        <taxon>Ochrophyta</taxon>
        <taxon>Bacillariophyta</taxon>
        <taxon>Coscinodiscophyceae</taxon>
        <taxon>Thalassiosirophycidae</taxon>
        <taxon>Thalassiosirales</taxon>
        <taxon>Thalassiosiraceae</taxon>
        <taxon>Thalassiosira</taxon>
    </lineage>
</organism>
<evidence type="ECO:0000313" key="8">
    <source>
        <dbReference type="Proteomes" id="UP000266841"/>
    </source>
</evidence>
<dbReference type="OrthoDB" id="1938621at2759"/>
<evidence type="ECO:0000256" key="5">
    <source>
        <dbReference type="RuleBase" id="RU003509"/>
    </source>
</evidence>
<accession>K0T970</accession>
<comment type="caution">
    <text evidence="7">The sequence shown here is derived from an EMBL/GenBank/DDBJ whole genome shotgun (WGS) entry which is preliminary data.</text>
</comment>
<comment type="subcellular location">
    <subcellularLocation>
        <location evidence="1">Membrane</location>
        <topology evidence="1">Peripheral membrane protein</topology>
    </subcellularLocation>
</comment>
<dbReference type="Pfam" id="PF03912">
    <property type="entry name" value="Psb28"/>
    <property type="match status" value="1"/>
</dbReference>
<keyword evidence="6" id="KW-0732">Signal</keyword>
<dbReference type="HAMAP" id="MF_01370">
    <property type="entry name" value="PSII_Psb28"/>
    <property type="match status" value="1"/>
</dbReference>
<evidence type="ECO:0000256" key="4">
    <source>
        <dbReference type="ARBA" id="ARBA00023276"/>
    </source>
</evidence>
<sequence length="271" mass="29794">MLRSILVAAAALTSSTEAFAPQTPSVNASRLPNTELNAEAEIQFVRGLEEKVIPDIKLSRARDGSSGIATFNFANPNVFDASTASEGEITGMFLADGEGEMSTTDVNARFMNGKPQSIEATLVLKSPGEWDRFMRFMEKYGEANGLGFSNFQLLALHPIFLDLDVTLFKHTMDAMAMKSHVSIELDQSGLPDVATLHRQARYNSEVLTGSRPLDRSVCVLLPQSFEAFALLGTFRPSPTKSPKSKIIHYAETIDGLFIYGRNILNSYNKLY</sequence>
<keyword evidence="8" id="KW-1185">Reference proteome</keyword>
<proteinExistence type="inferred from homology"/>
<dbReference type="NCBIfam" id="TIGR03047">
    <property type="entry name" value="PS_II_psb28"/>
    <property type="match status" value="1"/>
</dbReference>